<proteinExistence type="predicted"/>
<dbReference type="Gene3D" id="1.20.1280.50">
    <property type="match status" value="1"/>
</dbReference>
<dbReference type="Proteomes" id="UP001420932">
    <property type="component" value="Unassembled WGS sequence"/>
</dbReference>
<evidence type="ECO:0008006" key="3">
    <source>
        <dbReference type="Google" id="ProtNLM"/>
    </source>
</evidence>
<keyword evidence="2" id="KW-1185">Reference proteome</keyword>
<dbReference type="EMBL" id="JBBNAF010000002">
    <property type="protein sequence ID" value="KAK9162201.1"/>
    <property type="molecule type" value="Genomic_DNA"/>
</dbReference>
<dbReference type="PANTHER" id="PTHR38926">
    <property type="entry name" value="F-BOX DOMAIN CONTAINING PROTEIN, EXPRESSED"/>
    <property type="match status" value="1"/>
</dbReference>
<evidence type="ECO:0000313" key="1">
    <source>
        <dbReference type="EMBL" id="KAK9162201.1"/>
    </source>
</evidence>
<evidence type="ECO:0000313" key="2">
    <source>
        <dbReference type="Proteomes" id="UP001420932"/>
    </source>
</evidence>
<reference evidence="1 2" key="1">
    <citation type="submission" date="2024-01" db="EMBL/GenBank/DDBJ databases">
        <title>Genome assemblies of Stephania.</title>
        <authorList>
            <person name="Yang L."/>
        </authorList>
    </citation>
    <scope>NUCLEOTIDE SEQUENCE [LARGE SCALE GENOMIC DNA]</scope>
    <source>
        <strain evidence="1">YNDBR</strain>
        <tissue evidence="1">Leaf</tissue>
    </source>
</reference>
<dbReference type="InterPro" id="IPR036047">
    <property type="entry name" value="F-box-like_dom_sf"/>
</dbReference>
<organism evidence="1 2">
    <name type="scientific">Stephania yunnanensis</name>
    <dbReference type="NCBI Taxonomy" id="152371"/>
    <lineage>
        <taxon>Eukaryota</taxon>
        <taxon>Viridiplantae</taxon>
        <taxon>Streptophyta</taxon>
        <taxon>Embryophyta</taxon>
        <taxon>Tracheophyta</taxon>
        <taxon>Spermatophyta</taxon>
        <taxon>Magnoliopsida</taxon>
        <taxon>Ranunculales</taxon>
        <taxon>Menispermaceae</taxon>
        <taxon>Menispermoideae</taxon>
        <taxon>Cissampelideae</taxon>
        <taxon>Stephania</taxon>
    </lineage>
</organism>
<dbReference type="AlphaFoldDB" id="A0AAP0L0P9"/>
<comment type="caution">
    <text evidence="1">The sequence shown here is derived from an EMBL/GenBank/DDBJ whole genome shotgun (WGS) entry which is preliminary data.</text>
</comment>
<dbReference type="InterPro" id="IPR032675">
    <property type="entry name" value="LRR_dom_sf"/>
</dbReference>
<dbReference type="SUPFAM" id="SSF81383">
    <property type="entry name" value="F-box domain"/>
    <property type="match status" value="1"/>
</dbReference>
<dbReference type="Gene3D" id="3.80.10.10">
    <property type="entry name" value="Ribonuclease Inhibitor"/>
    <property type="match status" value="1"/>
</dbReference>
<protein>
    <recommendedName>
        <fullName evidence="3">F-box domain-containing protein</fullName>
    </recommendedName>
</protein>
<sequence length="323" mass="36203">MVVVVIDSDDDESHETEQAKKKKQLCLRRGGGGGEGEGRWEGVSAEILSLVFVLVPADELLRTVPFVCRAWREAVAGPECWADIDIEKWCRRCNCPYRIDSAVRKLVRRSCGTCTRLSVYNLSDYAFAFVADWWVILRMAEGILGILGKWACDVRFIKVLQIPMSAVTDKMVEKHAQSFSTLTYLDISYCLNITAKGIDIFGRCCKSLTHLRRNMPPPQWDENLRALSTKIDDAEAMTIADSMPGLCHLELCHGKFSDIGLTAILTKCKKLTNLNILGCWNVELNGTLEDMCAQLESFKSPWFDEFEETDSSDAGEGAYSDSD</sequence>
<accession>A0AAP0L0P9</accession>
<gene>
    <name evidence="1" type="ORF">Syun_003103</name>
</gene>
<name>A0AAP0L0P9_9MAGN</name>
<dbReference type="PANTHER" id="PTHR38926:SF81">
    <property type="entry name" value="F-BOX DOMAIN-CONTAINING PROTEIN"/>
    <property type="match status" value="1"/>
</dbReference>
<dbReference type="SUPFAM" id="SSF52047">
    <property type="entry name" value="RNI-like"/>
    <property type="match status" value="1"/>
</dbReference>